<keyword evidence="1" id="KW-0732">Signal</keyword>
<name>A0A6G0W3C8_9STRA</name>
<sequence length="114" mass="12429">MRPTRSCIHFHICFEMKSFALVLLAVCAIATTNAMPNDAPSMMTQDDRVLMPADYAWPVCFKHHGCGLDGKRGERDRGISPLIPAADTKHKCCNKKNGMGSAWGTGPLDCSNCS</sequence>
<evidence type="ECO:0000256" key="1">
    <source>
        <dbReference type="SAM" id="SignalP"/>
    </source>
</evidence>
<reference evidence="2 3" key="1">
    <citation type="submission" date="2019-07" db="EMBL/GenBank/DDBJ databases">
        <title>Genomics analysis of Aphanomyces spp. identifies a new class of oomycete effector associated with host adaptation.</title>
        <authorList>
            <person name="Gaulin E."/>
        </authorList>
    </citation>
    <scope>NUCLEOTIDE SEQUENCE [LARGE SCALE GENOMIC DNA]</scope>
    <source>
        <strain evidence="2 3">ATCC 201684</strain>
    </source>
</reference>
<organism evidence="2 3">
    <name type="scientific">Aphanomyces euteiches</name>
    <dbReference type="NCBI Taxonomy" id="100861"/>
    <lineage>
        <taxon>Eukaryota</taxon>
        <taxon>Sar</taxon>
        <taxon>Stramenopiles</taxon>
        <taxon>Oomycota</taxon>
        <taxon>Saprolegniomycetes</taxon>
        <taxon>Saprolegniales</taxon>
        <taxon>Verrucalvaceae</taxon>
        <taxon>Aphanomyces</taxon>
    </lineage>
</organism>
<dbReference type="Proteomes" id="UP000481153">
    <property type="component" value="Unassembled WGS sequence"/>
</dbReference>
<feature type="signal peptide" evidence="1">
    <location>
        <begin position="1"/>
        <end position="34"/>
    </location>
</feature>
<comment type="caution">
    <text evidence="2">The sequence shown here is derived from an EMBL/GenBank/DDBJ whole genome shotgun (WGS) entry which is preliminary data.</text>
</comment>
<keyword evidence="3" id="KW-1185">Reference proteome</keyword>
<evidence type="ECO:0000313" key="2">
    <source>
        <dbReference type="EMBL" id="KAF0721474.1"/>
    </source>
</evidence>
<evidence type="ECO:0000313" key="3">
    <source>
        <dbReference type="Proteomes" id="UP000481153"/>
    </source>
</evidence>
<protein>
    <submittedName>
        <fullName evidence="2">Uncharacterized protein</fullName>
    </submittedName>
</protein>
<dbReference type="EMBL" id="VJMJ01000403">
    <property type="protein sequence ID" value="KAF0721474.1"/>
    <property type="molecule type" value="Genomic_DNA"/>
</dbReference>
<dbReference type="AlphaFoldDB" id="A0A6G0W3C8"/>
<accession>A0A6G0W3C8</accession>
<gene>
    <name evidence="2" type="ORF">Ae201684_019125</name>
</gene>
<proteinExistence type="predicted"/>
<feature type="chain" id="PRO_5026101394" evidence="1">
    <location>
        <begin position="35"/>
        <end position="114"/>
    </location>
</feature>
<dbReference type="VEuPathDB" id="FungiDB:AeMF1_006197"/>